<dbReference type="PANTHER" id="PTHR43133">
    <property type="entry name" value="RNA POLYMERASE ECF-TYPE SIGMA FACTO"/>
    <property type="match status" value="1"/>
</dbReference>
<feature type="domain" description="RNA polymerase sigma-70 region 2" evidence="6">
    <location>
        <begin position="34"/>
        <end position="97"/>
    </location>
</feature>
<dbReference type="InterPro" id="IPR013325">
    <property type="entry name" value="RNA_pol_sigma_r2"/>
</dbReference>
<dbReference type="InterPro" id="IPR014284">
    <property type="entry name" value="RNA_pol_sigma-70_dom"/>
</dbReference>
<dbReference type="InterPro" id="IPR007627">
    <property type="entry name" value="RNA_pol_sigma70_r2"/>
</dbReference>
<gene>
    <name evidence="8" type="ORF">B0I32_104375</name>
</gene>
<dbReference type="GO" id="GO:0016987">
    <property type="term" value="F:sigma factor activity"/>
    <property type="evidence" value="ECO:0007669"/>
    <property type="project" value="UniProtKB-KW"/>
</dbReference>
<evidence type="ECO:0000313" key="8">
    <source>
        <dbReference type="EMBL" id="PRX67618.1"/>
    </source>
</evidence>
<evidence type="ECO:0000259" key="6">
    <source>
        <dbReference type="Pfam" id="PF04542"/>
    </source>
</evidence>
<keyword evidence="4" id="KW-0238">DNA-binding</keyword>
<dbReference type="Gene3D" id="1.10.10.10">
    <property type="entry name" value="Winged helix-like DNA-binding domain superfamily/Winged helix DNA-binding domain"/>
    <property type="match status" value="1"/>
</dbReference>
<dbReference type="Gene3D" id="1.10.1740.10">
    <property type="match status" value="1"/>
</dbReference>
<comment type="caution">
    <text evidence="8">The sequence shown here is derived from an EMBL/GenBank/DDBJ whole genome shotgun (WGS) entry which is preliminary data.</text>
</comment>
<sequence>MKPDSVDFGADPNRSRPPGRLVYMRDSEAFEAFVAAWRPRLLRAAILISGDRHLAEDVLQEALIKLARRWSKVHTDPVNYVRTTLYRDVASRRRRRREFVYEEPPEQQDQDTSGESDLKLVFARALARLPVKQRAVLVLRFYEDLPVGEVAAILRVSPGTVKSQTHAALKRLREVAPELEEVLI</sequence>
<evidence type="ECO:0000256" key="5">
    <source>
        <dbReference type="ARBA" id="ARBA00023163"/>
    </source>
</evidence>
<keyword evidence="5" id="KW-0804">Transcription</keyword>
<proteinExistence type="inferred from homology"/>
<dbReference type="InterPro" id="IPR039425">
    <property type="entry name" value="RNA_pol_sigma-70-like"/>
</dbReference>
<feature type="domain" description="RNA polymerase sigma factor 70 region 4 type 2" evidence="7">
    <location>
        <begin position="122"/>
        <end position="172"/>
    </location>
</feature>
<dbReference type="SUPFAM" id="SSF88659">
    <property type="entry name" value="Sigma3 and sigma4 domains of RNA polymerase sigma factors"/>
    <property type="match status" value="1"/>
</dbReference>
<dbReference type="InterPro" id="IPR013249">
    <property type="entry name" value="RNA_pol_sigma70_r4_t2"/>
</dbReference>
<accession>A0A2T0N5M9</accession>
<keyword evidence="2" id="KW-0805">Transcription regulation</keyword>
<evidence type="ECO:0000313" key="9">
    <source>
        <dbReference type="Proteomes" id="UP000238312"/>
    </source>
</evidence>
<dbReference type="GO" id="GO:0003677">
    <property type="term" value="F:DNA binding"/>
    <property type="evidence" value="ECO:0007669"/>
    <property type="project" value="UniProtKB-KW"/>
</dbReference>
<dbReference type="InterPro" id="IPR013324">
    <property type="entry name" value="RNA_pol_sigma_r3/r4-like"/>
</dbReference>
<dbReference type="NCBIfam" id="TIGR02983">
    <property type="entry name" value="SigE-fam_strep"/>
    <property type="match status" value="1"/>
</dbReference>
<comment type="similarity">
    <text evidence="1">Belongs to the sigma-70 factor family. ECF subfamily.</text>
</comment>
<evidence type="ECO:0000259" key="7">
    <source>
        <dbReference type="Pfam" id="PF08281"/>
    </source>
</evidence>
<evidence type="ECO:0000256" key="3">
    <source>
        <dbReference type="ARBA" id="ARBA00023082"/>
    </source>
</evidence>
<protein>
    <submittedName>
        <fullName evidence="8">RNA polymerase sigma (SigV) subunit</fullName>
    </submittedName>
</protein>
<keyword evidence="3" id="KW-0731">Sigma factor</keyword>
<dbReference type="PANTHER" id="PTHR43133:SF50">
    <property type="entry name" value="ECF RNA POLYMERASE SIGMA FACTOR SIGM"/>
    <property type="match status" value="1"/>
</dbReference>
<dbReference type="EMBL" id="PVNG01000004">
    <property type="protein sequence ID" value="PRX67618.1"/>
    <property type="molecule type" value="Genomic_DNA"/>
</dbReference>
<dbReference type="CDD" id="cd06171">
    <property type="entry name" value="Sigma70_r4"/>
    <property type="match status" value="1"/>
</dbReference>
<evidence type="ECO:0000256" key="1">
    <source>
        <dbReference type="ARBA" id="ARBA00010641"/>
    </source>
</evidence>
<dbReference type="InterPro" id="IPR014325">
    <property type="entry name" value="RNA_pol_sigma-E_actinobac"/>
</dbReference>
<dbReference type="Proteomes" id="UP000238312">
    <property type="component" value="Unassembled WGS sequence"/>
</dbReference>
<evidence type="ECO:0000256" key="2">
    <source>
        <dbReference type="ARBA" id="ARBA00023015"/>
    </source>
</evidence>
<dbReference type="Pfam" id="PF04542">
    <property type="entry name" value="Sigma70_r2"/>
    <property type="match status" value="1"/>
</dbReference>
<organism evidence="8 9">
    <name type="scientific">Nonomuraea fuscirosea</name>
    <dbReference type="NCBI Taxonomy" id="1291556"/>
    <lineage>
        <taxon>Bacteria</taxon>
        <taxon>Bacillati</taxon>
        <taxon>Actinomycetota</taxon>
        <taxon>Actinomycetes</taxon>
        <taxon>Streptosporangiales</taxon>
        <taxon>Streptosporangiaceae</taxon>
        <taxon>Nonomuraea</taxon>
    </lineage>
</organism>
<name>A0A2T0N5M9_9ACTN</name>
<dbReference type="Pfam" id="PF08281">
    <property type="entry name" value="Sigma70_r4_2"/>
    <property type="match status" value="1"/>
</dbReference>
<dbReference type="NCBIfam" id="TIGR02937">
    <property type="entry name" value="sigma70-ECF"/>
    <property type="match status" value="1"/>
</dbReference>
<dbReference type="AlphaFoldDB" id="A0A2T0N5M9"/>
<dbReference type="InterPro" id="IPR036388">
    <property type="entry name" value="WH-like_DNA-bd_sf"/>
</dbReference>
<evidence type="ECO:0000256" key="4">
    <source>
        <dbReference type="ARBA" id="ARBA00023125"/>
    </source>
</evidence>
<dbReference type="GO" id="GO:0006352">
    <property type="term" value="P:DNA-templated transcription initiation"/>
    <property type="evidence" value="ECO:0007669"/>
    <property type="project" value="InterPro"/>
</dbReference>
<reference evidence="8 9" key="1">
    <citation type="submission" date="2018-03" db="EMBL/GenBank/DDBJ databases">
        <title>Genomic Encyclopedia of Type Strains, Phase III (KMG-III): the genomes of soil and plant-associated and newly described type strains.</title>
        <authorList>
            <person name="Whitman W."/>
        </authorList>
    </citation>
    <scope>NUCLEOTIDE SEQUENCE [LARGE SCALE GENOMIC DNA]</scope>
    <source>
        <strain evidence="8 9">CGMCC 4.7104</strain>
    </source>
</reference>
<keyword evidence="9" id="KW-1185">Reference proteome</keyword>
<dbReference type="SUPFAM" id="SSF88946">
    <property type="entry name" value="Sigma2 domain of RNA polymerase sigma factors"/>
    <property type="match status" value="1"/>
</dbReference>